<dbReference type="AlphaFoldDB" id="A0A7D9ITP2"/>
<evidence type="ECO:0000313" key="1">
    <source>
        <dbReference type="EMBL" id="CAB4012980.1"/>
    </source>
</evidence>
<evidence type="ECO:0000313" key="2">
    <source>
        <dbReference type="Proteomes" id="UP001152795"/>
    </source>
</evidence>
<gene>
    <name evidence="1" type="ORF">PACLA_8A010753</name>
</gene>
<dbReference type="Proteomes" id="UP001152795">
    <property type="component" value="Unassembled WGS sequence"/>
</dbReference>
<name>A0A7D9ITP2_PARCT</name>
<reference evidence="1" key="1">
    <citation type="submission" date="2020-04" db="EMBL/GenBank/DDBJ databases">
        <authorList>
            <person name="Alioto T."/>
            <person name="Alioto T."/>
            <person name="Gomez Garrido J."/>
        </authorList>
    </citation>
    <scope>NUCLEOTIDE SEQUENCE</scope>
    <source>
        <strain evidence="1">A484AB</strain>
    </source>
</reference>
<organism evidence="1 2">
    <name type="scientific">Paramuricea clavata</name>
    <name type="common">Red gorgonian</name>
    <name type="synonym">Violescent sea-whip</name>
    <dbReference type="NCBI Taxonomy" id="317549"/>
    <lineage>
        <taxon>Eukaryota</taxon>
        <taxon>Metazoa</taxon>
        <taxon>Cnidaria</taxon>
        <taxon>Anthozoa</taxon>
        <taxon>Octocorallia</taxon>
        <taxon>Malacalcyonacea</taxon>
        <taxon>Plexauridae</taxon>
        <taxon>Paramuricea</taxon>
    </lineage>
</organism>
<accession>A0A7D9ITP2</accession>
<protein>
    <submittedName>
        <fullName evidence="1">Uncharacterized protein</fullName>
    </submittedName>
</protein>
<keyword evidence="2" id="KW-1185">Reference proteome</keyword>
<proteinExistence type="predicted"/>
<dbReference type="EMBL" id="CACRXK020007702">
    <property type="protein sequence ID" value="CAB4012980.1"/>
    <property type="molecule type" value="Genomic_DNA"/>
</dbReference>
<sequence length="191" mass="22487">MLSFCYVDRQKSSVGSSEKSQVVHSANWKEQVHLKKELELLRRQENEAIKRIASDQRMVTHKFLHRILRSIDQIKEIEKMKGEIEHVHSQRNGFDKTIPDSQSNEEISPSAISSFRRLGSTIERPKCGQVKRTECRQVRPVTASELQGRAWERKAGLMAKNIQRAKSASDMRRHWTKRTFDQEKWKVYKRK</sequence>
<comment type="caution">
    <text evidence="1">The sequence shown here is derived from an EMBL/GenBank/DDBJ whole genome shotgun (WGS) entry which is preliminary data.</text>
</comment>